<dbReference type="EMBL" id="BQXS01007267">
    <property type="protein sequence ID" value="GKT26793.1"/>
    <property type="molecule type" value="Genomic_DNA"/>
</dbReference>
<keyword evidence="4" id="KW-1185">Reference proteome</keyword>
<name>A0ABQ5K4W1_9EUKA</name>
<evidence type="ECO:0000313" key="3">
    <source>
        <dbReference type="EMBL" id="GKT26793.1"/>
    </source>
</evidence>
<sequence length="116" mass="13416">RKKLVEVSKYFDRYSEEEVKDVYEKASEIRIAYKMKEQEEKTLRSKRSSLEVNLKQAEDILRSAEKLISQVSVAMNYLAGELGGGAVSDSETSFEFGVQLLETLEHEKRKISREIH</sequence>
<protein>
    <submittedName>
        <fullName evidence="3">Sensor histidine kinase</fullName>
    </submittedName>
</protein>
<evidence type="ECO:0000313" key="4">
    <source>
        <dbReference type="Proteomes" id="UP001057375"/>
    </source>
</evidence>
<feature type="non-terminal residue" evidence="3">
    <location>
        <position position="116"/>
    </location>
</feature>
<proteinExistence type="predicted"/>
<dbReference type="Proteomes" id="UP001057375">
    <property type="component" value="Unassembled WGS sequence"/>
</dbReference>
<reference evidence="3" key="1">
    <citation type="submission" date="2022-03" db="EMBL/GenBank/DDBJ databases">
        <title>Draft genome sequence of Aduncisulcus paluster, a free-living microaerophilic Fornicata.</title>
        <authorList>
            <person name="Yuyama I."/>
            <person name="Kume K."/>
            <person name="Tamura T."/>
            <person name="Inagaki Y."/>
            <person name="Hashimoto T."/>
        </authorList>
    </citation>
    <scope>NUCLEOTIDE SEQUENCE</scope>
    <source>
        <strain evidence="3">NY0171</strain>
    </source>
</reference>
<keyword evidence="3" id="KW-0808">Transferase</keyword>
<feature type="non-terminal residue" evidence="3">
    <location>
        <position position="1"/>
    </location>
</feature>
<keyword evidence="3" id="KW-0418">Kinase</keyword>
<dbReference type="Pfam" id="PF05384">
    <property type="entry name" value="DegS"/>
    <property type="match status" value="1"/>
</dbReference>
<feature type="domain" description="Sensor DegS" evidence="2">
    <location>
        <begin position="1"/>
        <end position="83"/>
    </location>
</feature>
<comment type="caution">
    <text evidence="3">The sequence shown here is derived from an EMBL/GenBank/DDBJ whole genome shotgun (WGS) entry which is preliminary data.</text>
</comment>
<accession>A0ABQ5K4W1</accession>
<keyword evidence="1" id="KW-0175">Coiled coil</keyword>
<feature type="coiled-coil region" evidence="1">
    <location>
        <begin position="40"/>
        <end position="74"/>
    </location>
</feature>
<evidence type="ECO:0000256" key="1">
    <source>
        <dbReference type="SAM" id="Coils"/>
    </source>
</evidence>
<dbReference type="GO" id="GO:0016301">
    <property type="term" value="F:kinase activity"/>
    <property type="evidence" value="ECO:0007669"/>
    <property type="project" value="UniProtKB-KW"/>
</dbReference>
<evidence type="ECO:0000259" key="2">
    <source>
        <dbReference type="Pfam" id="PF05384"/>
    </source>
</evidence>
<dbReference type="InterPro" id="IPR008595">
    <property type="entry name" value="DegS"/>
</dbReference>
<gene>
    <name evidence="3" type="ORF">ADUPG1_004717</name>
</gene>
<organism evidence="3 4">
    <name type="scientific">Aduncisulcus paluster</name>
    <dbReference type="NCBI Taxonomy" id="2918883"/>
    <lineage>
        <taxon>Eukaryota</taxon>
        <taxon>Metamonada</taxon>
        <taxon>Carpediemonas-like organisms</taxon>
        <taxon>Aduncisulcus</taxon>
    </lineage>
</organism>